<dbReference type="InterPro" id="IPR003673">
    <property type="entry name" value="CoA-Trfase_fam_III"/>
</dbReference>
<dbReference type="Gene3D" id="3.40.50.10540">
    <property type="entry name" value="Crotonobetainyl-coa:carnitine coa-transferase, domain 1"/>
    <property type="match status" value="1"/>
</dbReference>
<gene>
    <name evidence="2" type="ORF">EFA69_12920</name>
</gene>
<dbReference type="Gene3D" id="3.30.1540.10">
    <property type="entry name" value="formyl-coa transferase, domain 3"/>
    <property type="match status" value="1"/>
</dbReference>
<keyword evidence="1 2" id="KW-0808">Transferase</keyword>
<accession>A0A3M9MNG2</accession>
<dbReference type="InterPro" id="IPR023606">
    <property type="entry name" value="CoA-Trfase_III_dom_1_sf"/>
</dbReference>
<dbReference type="InterPro" id="IPR050483">
    <property type="entry name" value="CoA-transferase_III_domain"/>
</dbReference>
<dbReference type="PANTHER" id="PTHR48207">
    <property type="entry name" value="SUCCINATE--HYDROXYMETHYLGLUTARATE COA-TRANSFERASE"/>
    <property type="match status" value="1"/>
</dbReference>
<evidence type="ECO:0000256" key="1">
    <source>
        <dbReference type="ARBA" id="ARBA00022679"/>
    </source>
</evidence>
<dbReference type="RefSeq" id="WP_123133545.1">
    <property type="nucleotide sequence ID" value="NZ_RJJE01000017.1"/>
</dbReference>
<dbReference type="OrthoDB" id="9797653at2"/>
<comment type="caution">
    <text evidence="2">The sequence shown here is derived from an EMBL/GenBank/DDBJ whole genome shotgun (WGS) entry which is preliminary data.</text>
</comment>
<dbReference type="Pfam" id="PF02515">
    <property type="entry name" value="CoA_transf_3"/>
    <property type="match status" value="1"/>
</dbReference>
<sequence>MNANQGLFHDVLVVELASVLAGPSVGQFFAEMGATVLKVENIKTRGDVTRSWKVSSEPAEDTVSAYFSAANWGKKSLCVDLSVPRVQAMVHQIIGQADIVLVSFKPGDAEKLRMDYKTLAQLNPRLLYGHITGYGSGEPRAGYDAVLQAEAGFMFLNGEKDGGPLKMPVALIDLMAAHQLKEGVLAALYSREKTGKGQYLEVSLLRAAVASLANQATNYLVAGSAPVRMGSEHPNIMPYGTVFKTADQKELVLAIGDDRQFQALCGLLGKPELAQEPAYKTNRQRVKHRGELNEELAKLISGHERETLLQALIDHHVPAGAVNTVPEALAQPLAQPQLFSLEAVAGAGVRQVAFDGPAVPALALAPPPVLGQHTHEILQKMAGVTEQELEEMIQAGLIL</sequence>
<dbReference type="InterPro" id="IPR044855">
    <property type="entry name" value="CoA-Trfase_III_dom3_sf"/>
</dbReference>
<protein>
    <submittedName>
        <fullName evidence="2">CoA transferase</fullName>
    </submittedName>
</protein>
<evidence type="ECO:0000313" key="2">
    <source>
        <dbReference type="EMBL" id="RNI27076.1"/>
    </source>
</evidence>
<name>A0A3M9MNG2_9BACT</name>
<dbReference type="PANTHER" id="PTHR48207:SF3">
    <property type="entry name" value="SUCCINATE--HYDROXYMETHYLGLUTARATE COA-TRANSFERASE"/>
    <property type="match status" value="1"/>
</dbReference>
<dbReference type="Proteomes" id="UP000271010">
    <property type="component" value="Unassembled WGS sequence"/>
</dbReference>
<reference evidence="2 3" key="1">
    <citation type="submission" date="2018-11" db="EMBL/GenBank/DDBJ databases">
        <title>Rufibacter latericius sp. nov., isolated from water in Baiyang Lake.</title>
        <authorList>
            <person name="Yang Y."/>
        </authorList>
    </citation>
    <scope>NUCLEOTIDE SEQUENCE [LARGE SCALE GENOMIC DNA]</scope>
    <source>
        <strain evidence="2 3">MCC P1</strain>
    </source>
</reference>
<organism evidence="2 3">
    <name type="scientific">Rufibacter immobilis</name>
    <dbReference type="NCBI Taxonomy" id="1348778"/>
    <lineage>
        <taxon>Bacteria</taxon>
        <taxon>Pseudomonadati</taxon>
        <taxon>Bacteroidota</taxon>
        <taxon>Cytophagia</taxon>
        <taxon>Cytophagales</taxon>
        <taxon>Hymenobacteraceae</taxon>
        <taxon>Rufibacter</taxon>
    </lineage>
</organism>
<dbReference type="EMBL" id="RJJE01000017">
    <property type="protein sequence ID" value="RNI27076.1"/>
    <property type="molecule type" value="Genomic_DNA"/>
</dbReference>
<dbReference type="GO" id="GO:0008410">
    <property type="term" value="F:CoA-transferase activity"/>
    <property type="evidence" value="ECO:0007669"/>
    <property type="project" value="TreeGrafter"/>
</dbReference>
<dbReference type="AlphaFoldDB" id="A0A3M9MNG2"/>
<evidence type="ECO:0000313" key="3">
    <source>
        <dbReference type="Proteomes" id="UP000271010"/>
    </source>
</evidence>
<keyword evidence="3" id="KW-1185">Reference proteome</keyword>
<proteinExistence type="predicted"/>
<dbReference type="SUPFAM" id="SSF89796">
    <property type="entry name" value="CoA-transferase family III (CaiB/BaiF)"/>
    <property type="match status" value="1"/>
</dbReference>